<gene>
    <name evidence="11" type="ORF">PACLA_8A034946</name>
</gene>
<comment type="subcellular location">
    <subcellularLocation>
        <location evidence="1">Cell membrane</location>
        <topology evidence="1">Lipid-anchor</topology>
        <topology evidence="1">GPI-anchor</topology>
    </subcellularLocation>
</comment>
<evidence type="ECO:0000256" key="10">
    <source>
        <dbReference type="ARBA" id="ARBA00023288"/>
    </source>
</evidence>
<keyword evidence="10" id="KW-0449">Lipoprotein</keyword>
<keyword evidence="9" id="KW-0357">Heparan sulfate</keyword>
<comment type="similarity">
    <text evidence="2">Belongs to the glypican family.</text>
</comment>
<evidence type="ECO:0000256" key="4">
    <source>
        <dbReference type="ARBA" id="ARBA00022622"/>
    </source>
</evidence>
<evidence type="ECO:0000256" key="6">
    <source>
        <dbReference type="ARBA" id="ARBA00022974"/>
    </source>
</evidence>
<proteinExistence type="inferred from homology"/>
<keyword evidence="6" id="KW-0654">Proteoglycan</keyword>
<evidence type="ECO:0000256" key="1">
    <source>
        <dbReference type="ARBA" id="ARBA00004609"/>
    </source>
</evidence>
<evidence type="ECO:0000256" key="7">
    <source>
        <dbReference type="ARBA" id="ARBA00023136"/>
    </source>
</evidence>
<sequence>IDKDCNIPKTKKQTRSVITSDDDDFFLENNGGLRVERNIDTSGLRRPRYTVYTSLMKTYGEHFNKLNKFWTKLPTAMCDETVVATNTTAYCWDGSKIVNNTASVQQGNMNQTNQNGQNDKTITLMISELKTVIESMKAAVAGTTDDHDDRDQIYSGSGGSGSASGEYPSVGEEEEDATSINKITDPVLLNQPTDENSVDISEVIVIKPSDPETREIGGGGASYLHACVLLLIASLLVQLM</sequence>
<accession>A0A6S7GHB1</accession>
<evidence type="ECO:0000256" key="2">
    <source>
        <dbReference type="ARBA" id="ARBA00010260"/>
    </source>
</evidence>
<dbReference type="Proteomes" id="UP001152795">
    <property type="component" value="Unassembled WGS sequence"/>
</dbReference>
<reference evidence="11" key="1">
    <citation type="submission" date="2020-04" db="EMBL/GenBank/DDBJ databases">
        <authorList>
            <person name="Alioto T."/>
            <person name="Alioto T."/>
            <person name="Gomez Garrido J."/>
        </authorList>
    </citation>
    <scope>NUCLEOTIDE SEQUENCE</scope>
    <source>
        <strain evidence="11">A484AB</strain>
    </source>
</reference>
<keyword evidence="4" id="KW-0336">GPI-anchor</keyword>
<evidence type="ECO:0000256" key="9">
    <source>
        <dbReference type="ARBA" id="ARBA00023207"/>
    </source>
</evidence>
<keyword evidence="12" id="KW-1185">Reference proteome</keyword>
<evidence type="ECO:0000256" key="5">
    <source>
        <dbReference type="ARBA" id="ARBA00022729"/>
    </source>
</evidence>
<keyword evidence="8" id="KW-0325">Glycoprotein</keyword>
<keyword evidence="7" id="KW-0472">Membrane</keyword>
<comment type="caution">
    <text evidence="11">The sequence shown here is derived from an EMBL/GenBank/DDBJ whole genome shotgun (WGS) entry which is preliminary data.</text>
</comment>
<dbReference type="GO" id="GO:0005886">
    <property type="term" value="C:plasma membrane"/>
    <property type="evidence" value="ECO:0007669"/>
    <property type="project" value="UniProtKB-SubCell"/>
</dbReference>
<name>A0A6S7GHB1_PARCT</name>
<dbReference type="InterPro" id="IPR001863">
    <property type="entry name" value="Glypican"/>
</dbReference>
<keyword evidence="5" id="KW-0732">Signal</keyword>
<dbReference type="GO" id="GO:0098552">
    <property type="term" value="C:side of membrane"/>
    <property type="evidence" value="ECO:0007669"/>
    <property type="project" value="UniProtKB-KW"/>
</dbReference>
<evidence type="ECO:0000313" key="12">
    <source>
        <dbReference type="Proteomes" id="UP001152795"/>
    </source>
</evidence>
<dbReference type="Pfam" id="PF01153">
    <property type="entry name" value="Glypican"/>
    <property type="match status" value="1"/>
</dbReference>
<dbReference type="EMBL" id="CACRXK020001402">
    <property type="protein sequence ID" value="CAB3988902.1"/>
    <property type="molecule type" value="Genomic_DNA"/>
</dbReference>
<evidence type="ECO:0000256" key="3">
    <source>
        <dbReference type="ARBA" id="ARBA00022475"/>
    </source>
</evidence>
<dbReference type="AlphaFoldDB" id="A0A6S7GHB1"/>
<organism evidence="11 12">
    <name type="scientific">Paramuricea clavata</name>
    <name type="common">Red gorgonian</name>
    <name type="synonym">Violescent sea-whip</name>
    <dbReference type="NCBI Taxonomy" id="317549"/>
    <lineage>
        <taxon>Eukaryota</taxon>
        <taxon>Metazoa</taxon>
        <taxon>Cnidaria</taxon>
        <taxon>Anthozoa</taxon>
        <taxon>Octocorallia</taxon>
        <taxon>Malacalcyonacea</taxon>
        <taxon>Plexauridae</taxon>
        <taxon>Paramuricea</taxon>
    </lineage>
</organism>
<protein>
    <submittedName>
        <fullName evidence="11">---NA</fullName>
    </submittedName>
</protein>
<evidence type="ECO:0000256" key="8">
    <source>
        <dbReference type="ARBA" id="ARBA00023180"/>
    </source>
</evidence>
<feature type="non-terminal residue" evidence="11">
    <location>
        <position position="1"/>
    </location>
</feature>
<keyword evidence="3" id="KW-1003">Cell membrane</keyword>
<evidence type="ECO:0000313" key="11">
    <source>
        <dbReference type="EMBL" id="CAB3988902.1"/>
    </source>
</evidence>
<dbReference type="GO" id="GO:0009966">
    <property type="term" value="P:regulation of signal transduction"/>
    <property type="evidence" value="ECO:0007669"/>
    <property type="project" value="InterPro"/>
</dbReference>